<dbReference type="Gene3D" id="1.10.150.130">
    <property type="match status" value="1"/>
</dbReference>
<dbReference type="Pfam" id="PF02899">
    <property type="entry name" value="Phage_int_SAM_1"/>
    <property type="match status" value="1"/>
</dbReference>
<dbReference type="OrthoDB" id="5391994at2"/>
<organism evidence="7 8">
    <name type="scientific">Photobacterium ganghwense</name>
    <dbReference type="NCBI Taxonomy" id="320778"/>
    <lineage>
        <taxon>Bacteria</taxon>
        <taxon>Pseudomonadati</taxon>
        <taxon>Pseudomonadota</taxon>
        <taxon>Gammaproteobacteria</taxon>
        <taxon>Vibrionales</taxon>
        <taxon>Vibrionaceae</taxon>
        <taxon>Photobacterium</taxon>
    </lineage>
</organism>
<dbReference type="PROSITE" id="PS51900">
    <property type="entry name" value="CB"/>
    <property type="match status" value="1"/>
</dbReference>
<dbReference type="GO" id="GO:0015074">
    <property type="term" value="P:DNA integration"/>
    <property type="evidence" value="ECO:0007669"/>
    <property type="project" value="UniProtKB-KW"/>
</dbReference>
<dbReference type="InterPro" id="IPR004107">
    <property type="entry name" value="Integrase_SAM-like_N"/>
</dbReference>
<feature type="domain" description="Core-binding (CB)" evidence="6">
    <location>
        <begin position="83"/>
        <end position="164"/>
    </location>
</feature>
<evidence type="ECO:0000313" key="7">
    <source>
        <dbReference type="EMBL" id="KLV08663.1"/>
    </source>
</evidence>
<dbReference type="PATRIC" id="fig|320778.3.peg.2750"/>
<dbReference type="PROSITE" id="PS51898">
    <property type="entry name" value="TYR_RECOMBINASE"/>
    <property type="match status" value="1"/>
</dbReference>
<evidence type="ECO:0000313" key="8">
    <source>
        <dbReference type="Proteomes" id="UP000035909"/>
    </source>
</evidence>
<keyword evidence="1" id="KW-0229">DNA integration</keyword>
<feature type="domain" description="Tyr recombinase" evidence="5">
    <location>
        <begin position="185"/>
        <end position="395"/>
    </location>
</feature>
<dbReference type="GO" id="GO:0006310">
    <property type="term" value="P:DNA recombination"/>
    <property type="evidence" value="ECO:0007669"/>
    <property type="project" value="UniProtKB-KW"/>
</dbReference>
<evidence type="ECO:0000259" key="6">
    <source>
        <dbReference type="PROSITE" id="PS51900"/>
    </source>
</evidence>
<dbReference type="GO" id="GO:0003677">
    <property type="term" value="F:DNA binding"/>
    <property type="evidence" value="ECO:0007669"/>
    <property type="project" value="UniProtKB-UniRule"/>
</dbReference>
<keyword evidence="2 4" id="KW-0238">DNA-binding</keyword>
<dbReference type="InterPro" id="IPR002104">
    <property type="entry name" value="Integrase_catalytic"/>
</dbReference>
<evidence type="ECO:0000259" key="5">
    <source>
        <dbReference type="PROSITE" id="PS51898"/>
    </source>
</evidence>
<name>A0A0J1HAH1_9GAMM</name>
<dbReference type="STRING" id="320778.ABT57_12600"/>
<comment type="caution">
    <text evidence="7">The sequence shown here is derived from an EMBL/GenBank/DDBJ whole genome shotgun (WGS) entry which is preliminary data.</text>
</comment>
<dbReference type="Proteomes" id="UP000035909">
    <property type="component" value="Unassembled WGS sequence"/>
</dbReference>
<keyword evidence="3" id="KW-0233">DNA recombination</keyword>
<reference evidence="7 8" key="1">
    <citation type="submission" date="2015-05" db="EMBL/GenBank/DDBJ databases">
        <title>Photobacterium galathea sp. nov.</title>
        <authorList>
            <person name="Machado H."/>
            <person name="Gram L."/>
        </authorList>
    </citation>
    <scope>NUCLEOTIDE SEQUENCE [LARGE SCALE GENOMIC DNA]</scope>
    <source>
        <strain evidence="7 8">DSM 22954</strain>
    </source>
</reference>
<dbReference type="InterPro" id="IPR011010">
    <property type="entry name" value="DNA_brk_join_enz"/>
</dbReference>
<dbReference type="InterPro" id="IPR010998">
    <property type="entry name" value="Integrase_recombinase_N"/>
</dbReference>
<dbReference type="AlphaFoldDB" id="A0A0J1HAH1"/>
<evidence type="ECO:0000256" key="1">
    <source>
        <dbReference type="ARBA" id="ARBA00022908"/>
    </source>
</evidence>
<dbReference type="CDD" id="cd01189">
    <property type="entry name" value="INT_ICEBs1_C_like"/>
    <property type="match status" value="1"/>
</dbReference>
<accession>A0A0J1HAH1</accession>
<gene>
    <name evidence="7" type="ORF">ABT57_12600</name>
</gene>
<dbReference type="PANTHER" id="PTHR30349">
    <property type="entry name" value="PHAGE INTEGRASE-RELATED"/>
    <property type="match status" value="1"/>
</dbReference>
<evidence type="ECO:0000256" key="3">
    <source>
        <dbReference type="ARBA" id="ARBA00023172"/>
    </source>
</evidence>
<proteinExistence type="predicted"/>
<dbReference type="SUPFAM" id="SSF56349">
    <property type="entry name" value="DNA breaking-rejoining enzymes"/>
    <property type="match status" value="1"/>
</dbReference>
<dbReference type="Pfam" id="PF12167">
    <property type="entry name" value="Arm-DNA-bind_2"/>
    <property type="match status" value="1"/>
</dbReference>
<dbReference type="PANTHER" id="PTHR30349:SF36">
    <property type="entry name" value="PROPHAGE INTEGRASE INTR-RELATED"/>
    <property type="match status" value="1"/>
</dbReference>
<protein>
    <recommendedName>
        <fullName evidence="9">Integrase</fullName>
    </recommendedName>
</protein>
<evidence type="ECO:0000256" key="2">
    <source>
        <dbReference type="ARBA" id="ARBA00023125"/>
    </source>
</evidence>
<keyword evidence="8" id="KW-1185">Reference proteome</keyword>
<dbReference type="EMBL" id="LDOU01000013">
    <property type="protein sequence ID" value="KLV08663.1"/>
    <property type="molecule type" value="Genomic_DNA"/>
</dbReference>
<dbReference type="Gene3D" id="1.10.443.10">
    <property type="entry name" value="Intergrase catalytic core"/>
    <property type="match status" value="1"/>
</dbReference>
<dbReference type="RefSeq" id="WP_047885590.1">
    <property type="nucleotide sequence ID" value="NZ_LDOU01000013.1"/>
</dbReference>
<dbReference type="InterPro" id="IPR022000">
    <property type="entry name" value="Min27-like_integrase_DNA_bind"/>
</dbReference>
<dbReference type="Pfam" id="PF00589">
    <property type="entry name" value="Phage_integrase"/>
    <property type="match status" value="1"/>
</dbReference>
<sequence>MAPNASLNNLPPGIEVHGNHLRIVFYHKGKRFRETLGLPPTKQNINFAMRKREAILYEMKIGTFNYAAHFPESKHASGKPKALDLGHLAKRFLESKSHDIRRSTHQRYEWVLRDFLELYGANRSCDTLSPRSLTQFRQELVKGKSGRTINRNLVTINAFLAWLHKMEYVERDLSEVLTRVKENEVDIQPFSVDEITKALAECHQLQHRNMITLLVYTGIRSGELCALAWEDVDFENNTIHIRRSTYDRRGLKTTKTDKERFVDLLPPAIEALKAQRHLTYLFPAKDYDVELPGQAYRQEKLRFVFNPKAVREQKCSDYDYYGKRALGKVWETLCQKAGIPHRNQYQLRHTYASWMITHANVNVSYLAQQMGHADITMVAKVYGKWLTESNKKESDRVWGELQKVQKKK</sequence>
<evidence type="ECO:0000256" key="4">
    <source>
        <dbReference type="PROSITE-ProRule" id="PRU01248"/>
    </source>
</evidence>
<dbReference type="InterPro" id="IPR013762">
    <property type="entry name" value="Integrase-like_cat_sf"/>
</dbReference>
<dbReference type="InterPro" id="IPR044068">
    <property type="entry name" value="CB"/>
</dbReference>
<evidence type="ECO:0008006" key="9">
    <source>
        <dbReference type="Google" id="ProtNLM"/>
    </source>
</evidence>
<dbReference type="InterPro" id="IPR050090">
    <property type="entry name" value="Tyrosine_recombinase_XerCD"/>
</dbReference>